<sequence length="362" mass="40922">MLPALRHPNCAGTGRSFREYGQKYETTLEQERVDCNVVELLALDRNLGEEYRKNVAAKKAAEERSHKKHRNPETWKEHWVAFKDLLTLKNSLFVFVSNSDCGGYISTLTSGIISTPNYPNNYNDNMLCIWLIVAPVNYYISLTLPELQMEGTRQDGCLDYLEIRAGSAISSLLFYDCNVTTSTIVKSTSQWLWIKVKSSESNTYRGFQATWELRAGGLSNKTNPVIACQWTHFMCANKECISRSWLCDKWNDCGCTSGCDEDECGGLNYAYTTLLAIGLGSGFVTFVIIIVVIITWDYYQKKKAKRQEEERQKEAVSRKRKQDNMKAVILTTEAITGNSKSVLGVNKDGDKSRSLTPIPDVK</sequence>
<dbReference type="SMART" id="SM00192">
    <property type="entry name" value="LDLa"/>
    <property type="match status" value="1"/>
</dbReference>
<dbReference type="InterPro" id="IPR000859">
    <property type="entry name" value="CUB_dom"/>
</dbReference>
<keyword evidence="2 4" id="KW-1015">Disulfide bond</keyword>
<evidence type="ECO:0000256" key="2">
    <source>
        <dbReference type="ARBA" id="ARBA00023157"/>
    </source>
</evidence>
<evidence type="ECO:0000313" key="8">
    <source>
        <dbReference type="EMBL" id="KAK2146039.1"/>
    </source>
</evidence>
<evidence type="ECO:0000256" key="6">
    <source>
        <dbReference type="SAM" id="Phobius"/>
    </source>
</evidence>
<dbReference type="PROSITE" id="PS01180">
    <property type="entry name" value="CUB"/>
    <property type="match status" value="1"/>
</dbReference>
<evidence type="ECO:0000256" key="4">
    <source>
        <dbReference type="PROSITE-ProRule" id="PRU00124"/>
    </source>
</evidence>
<evidence type="ECO:0000313" key="9">
    <source>
        <dbReference type="Proteomes" id="UP001208570"/>
    </source>
</evidence>
<dbReference type="PANTHER" id="PTHR24251">
    <property type="entry name" value="OVOCHYMASE-RELATED"/>
    <property type="match status" value="1"/>
</dbReference>
<dbReference type="InterPro" id="IPR035914">
    <property type="entry name" value="Sperma_CUB_dom_sf"/>
</dbReference>
<accession>A0AAD9J445</accession>
<dbReference type="Proteomes" id="UP001208570">
    <property type="component" value="Unassembled WGS sequence"/>
</dbReference>
<gene>
    <name evidence="8" type="ORF">LSH36_638g01005</name>
</gene>
<keyword evidence="6" id="KW-0812">Transmembrane</keyword>
<organism evidence="8 9">
    <name type="scientific">Paralvinella palmiformis</name>
    <dbReference type="NCBI Taxonomy" id="53620"/>
    <lineage>
        <taxon>Eukaryota</taxon>
        <taxon>Metazoa</taxon>
        <taxon>Spiralia</taxon>
        <taxon>Lophotrochozoa</taxon>
        <taxon>Annelida</taxon>
        <taxon>Polychaeta</taxon>
        <taxon>Sedentaria</taxon>
        <taxon>Canalipalpata</taxon>
        <taxon>Terebellida</taxon>
        <taxon>Terebelliformia</taxon>
        <taxon>Alvinellidae</taxon>
        <taxon>Paralvinella</taxon>
    </lineage>
</organism>
<dbReference type="CDD" id="cd00041">
    <property type="entry name" value="CUB"/>
    <property type="match status" value="1"/>
</dbReference>
<evidence type="ECO:0000256" key="5">
    <source>
        <dbReference type="SAM" id="MobiDB-lite"/>
    </source>
</evidence>
<dbReference type="Gene3D" id="4.10.400.10">
    <property type="entry name" value="Low-density Lipoprotein Receptor"/>
    <property type="match status" value="1"/>
</dbReference>
<dbReference type="EMBL" id="JAODUP010000638">
    <property type="protein sequence ID" value="KAK2146039.1"/>
    <property type="molecule type" value="Genomic_DNA"/>
</dbReference>
<dbReference type="SUPFAM" id="SSF57424">
    <property type="entry name" value="LDL receptor-like module"/>
    <property type="match status" value="1"/>
</dbReference>
<keyword evidence="6" id="KW-0472">Membrane</keyword>
<evidence type="ECO:0000256" key="3">
    <source>
        <dbReference type="PROSITE-ProRule" id="PRU00059"/>
    </source>
</evidence>
<evidence type="ECO:0000259" key="7">
    <source>
        <dbReference type="PROSITE" id="PS01180"/>
    </source>
</evidence>
<keyword evidence="6" id="KW-1133">Transmembrane helix</keyword>
<feature type="domain" description="CUB" evidence="7">
    <location>
        <begin position="101"/>
        <end position="214"/>
    </location>
</feature>
<reference evidence="8" key="1">
    <citation type="journal article" date="2023" name="Mol. Biol. Evol.">
        <title>Third-Generation Sequencing Reveals the Adaptive Role of the Epigenome in Three Deep-Sea Polychaetes.</title>
        <authorList>
            <person name="Perez M."/>
            <person name="Aroh O."/>
            <person name="Sun Y."/>
            <person name="Lan Y."/>
            <person name="Juniper S.K."/>
            <person name="Young C.R."/>
            <person name="Angers B."/>
            <person name="Qian P.Y."/>
        </authorList>
    </citation>
    <scope>NUCLEOTIDE SEQUENCE</scope>
    <source>
        <strain evidence="8">P08H-3</strain>
    </source>
</reference>
<proteinExistence type="predicted"/>
<dbReference type="PROSITE" id="PS50068">
    <property type="entry name" value="LDLRA_2"/>
    <property type="match status" value="1"/>
</dbReference>
<feature type="transmembrane region" description="Helical" evidence="6">
    <location>
        <begin position="269"/>
        <end position="296"/>
    </location>
</feature>
<dbReference type="SMART" id="SM00042">
    <property type="entry name" value="CUB"/>
    <property type="match status" value="1"/>
</dbReference>
<dbReference type="CDD" id="cd00112">
    <property type="entry name" value="LDLa"/>
    <property type="match status" value="1"/>
</dbReference>
<comment type="caution">
    <text evidence="4">Lacks conserved residue(s) required for the propagation of feature annotation.</text>
</comment>
<evidence type="ECO:0000256" key="1">
    <source>
        <dbReference type="ARBA" id="ARBA00022737"/>
    </source>
</evidence>
<dbReference type="Pfam" id="PF00431">
    <property type="entry name" value="CUB"/>
    <property type="match status" value="1"/>
</dbReference>
<keyword evidence="9" id="KW-1185">Reference proteome</keyword>
<dbReference type="Gene3D" id="2.60.120.290">
    <property type="entry name" value="Spermadhesin, CUB domain"/>
    <property type="match status" value="1"/>
</dbReference>
<dbReference type="AlphaFoldDB" id="A0AAD9J445"/>
<feature type="region of interest" description="Disordered" evidence="5">
    <location>
        <begin position="340"/>
        <end position="362"/>
    </location>
</feature>
<dbReference type="InterPro" id="IPR036055">
    <property type="entry name" value="LDL_receptor-like_sf"/>
</dbReference>
<feature type="disulfide bond" evidence="4">
    <location>
        <begin position="228"/>
        <end position="240"/>
    </location>
</feature>
<dbReference type="InterPro" id="IPR002172">
    <property type="entry name" value="LDrepeatLR_classA_rpt"/>
</dbReference>
<dbReference type="SUPFAM" id="SSF49854">
    <property type="entry name" value="Spermadhesin, CUB domain"/>
    <property type="match status" value="1"/>
</dbReference>
<name>A0AAD9J445_9ANNE</name>
<comment type="caution">
    <text evidence="8">The sequence shown here is derived from an EMBL/GenBank/DDBJ whole genome shotgun (WGS) entry which is preliminary data.</text>
</comment>
<protein>
    <recommendedName>
        <fullName evidence="7">CUB domain-containing protein</fullName>
    </recommendedName>
</protein>
<keyword evidence="1" id="KW-0677">Repeat</keyword>
<feature type="disulfide bond" evidence="3">
    <location>
        <begin position="101"/>
        <end position="128"/>
    </location>
</feature>